<evidence type="ECO:0000313" key="2">
    <source>
        <dbReference type="Proteomes" id="UP000039865"/>
    </source>
</evidence>
<keyword evidence="2" id="KW-1185">Reference proteome</keyword>
<gene>
    <name evidence="1" type="primary">Contig8092.g8629</name>
    <name evidence="1" type="ORF">STYLEM_7971</name>
</gene>
<name>A0A078AAV8_STYLE</name>
<dbReference type="InParanoid" id="A0A078AAV8"/>
<dbReference type="AlphaFoldDB" id="A0A078AAV8"/>
<protein>
    <submittedName>
        <fullName evidence="1">Uncharacterized protein</fullName>
    </submittedName>
</protein>
<sequence>MPCAFSNQVEISHSNKKQDQVYSSISRFQNEKKQTSLSTIQFYIDKIAINDDETQQIRNTPQFREAEDSVNLKESFTDTMQFKKSQKILLNQLKDNRIRLNQKIPKQKNPQTIITPNKFEFINIKTSNEYRSFRSGIISNKSQTSTKEEDSRFIDCRKNLRIFIPPINLELLKKCQSRNQGPEFQQSMRNSGQQFTRTLNEQFSNYYEESQAKLFKTLENEKQIKYHNLDSIEAENQSTNFPDIFKSKQKLQASRKFEDFFSTQKKEKIQFQQHVRIRFNSRKVIRKSQIDFGKEVSRKLPDAHSNNKQQKII</sequence>
<dbReference type="Proteomes" id="UP000039865">
    <property type="component" value="Unassembled WGS sequence"/>
</dbReference>
<evidence type="ECO:0000313" key="1">
    <source>
        <dbReference type="EMBL" id="CDW78986.1"/>
    </source>
</evidence>
<accession>A0A078AAV8</accession>
<dbReference type="EMBL" id="CCKQ01007593">
    <property type="protein sequence ID" value="CDW78986.1"/>
    <property type="molecule type" value="Genomic_DNA"/>
</dbReference>
<proteinExistence type="predicted"/>
<reference evidence="1 2" key="1">
    <citation type="submission" date="2014-06" db="EMBL/GenBank/DDBJ databases">
        <authorList>
            <person name="Swart Estienne"/>
        </authorList>
    </citation>
    <scope>NUCLEOTIDE SEQUENCE [LARGE SCALE GENOMIC DNA]</scope>
    <source>
        <strain evidence="1 2">130c</strain>
    </source>
</reference>
<organism evidence="1 2">
    <name type="scientific">Stylonychia lemnae</name>
    <name type="common">Ciliate</name>
    <dbReference type="NCBI Taxonomy" id="5949"/>
    <lineage>
        <taxon>Eukaryota</taxon>
        <taxon>Sar</taxon>
        <taxon>Alveolata</taxon>
        <taxon>Ciliophora</taxon>
        <taxon>Intramacronucleata</taxon>
        <taxon>Spirotrichea</taxon>
        <taxon>Stichotrichia</taxon>
        <taxon>Sporadotrichida</taxon>
        <taxon>Oxytrichidae</taxon>
        <taxon>Stylonychinae</taxon>
        <taxon>Stylonychia</taxon>
    </lineage>
</organism>